<keyword evidence="3" id="KW-0547">Nucleotide-binding</keyword>
<dbReference type="InterPro" id="IPR045028">
    <property type="entry name" value="DinG/Rad3-like"/>
</dbReference>
<keyword evidence="3" id="KW-0347">Helicase</keyword>
<dbReference type="GO" id="GO:0005524">
    <property type="term" value="F:ATP binding"/>
    <property type="evidence" value="ECO:0007669"/>
    <property type="project" value="InterPro"/>
</dbReference>
<evidence type="ECO:0000256" key="1">
    <source>
        <dbReference type="ARBA" id="ARBA00038058"/>
    </source>
</evidence>
<dbReference type="GO" id="GO:0003678">
    <property type="term" value="F:DNA helicase activity"/>
    <property type="evidence" value="ECO:0007669"/>
    <property type="project" value="UniProtKB-EC"/>
</dbReference>
<evidence type="ECO:0000313" key="3">
    <source>
        <dbReference type="EMBL" id="CUN29326.1"/>
    </source>
</evidence>
<proteinExistence type="inferred from homology"/>
<evidence type="ECO:0000313" key="4">
    <source>
        <dbReference type="Proteomes" id="UP000095673"/>
    </source>
</evidence>
<dbReference type="InterPro" id="IPR006555">
    <property type="entry name" value="ATP-dep_Helicase_C"/>
</dbReference>
<gene>
    <name evidence="3" type="primary">dinG_2</name>
    <name evidence="3" type="ORF">ERS852580_03385</name>
</gene>
<keyword evidence="3" id="KW-0067">ATP-binding</keyword>
<dbReference type="EMBL" id="CYXM01000026">
    <property type="protein sequence ID" value="CUN29326.1"/>
    <property type="molecule type" value="Genomic_DNA"/>
</dbReference>
<dbReference type="EC" id="3.6.4.12" evidence="3"/>
<dbReference type="GO" id="GO:0003676">
    <property type="term" value="F:nucleic acid binding"/>
    <property type="evidence" value="ECO:0007669"/>
    <property type="project" value="InterPro"/>
</dbReference>
<name>A0A173VRS3_9FIRM</name>
<dbReference type="SMART" id="SM00491">
    <property type="entry name" value="HELICc2"/>
    <property type="match status" value="1"/>
</dbReference>
<dbReference type="Pfam" id="PF13307">
    <property type="entry name" value="Helicase_C_2"/>
    <property type="match status" value="1"/>
</dbReference>
<dbReference type="PANTHER" id="PTHR11472">
    <property type="entry name" value="DNA REPAIR DEAD HELICASE RAD3/XP-D SUBFAMILY MEMBER"/>
    <property type="match status" value="1"/>
</dbReference>
<accession>A0A173VRS3</accession>
<protein>
    <submittedName>
        <fullName evidence="3">Probable ATP-dependent helicase dinG homolog</fullName>
        <ecNumber evidence="3">3.6.4.12</ecNumber>
    </submittedName>
</protein>
<evidence type="ECO:0000259" key="2">
    <source>
        <dbReference type="SMART" id="SM00491"/>
    </source>
</evidence>
<dbReference type="GO" id="GO:0016818">
    <property type="term" value="F:hydrolase activity, acting on acid anhydrides, in phosphorus-containing anhydrides"/>
    <property type="evidence" value="ECO:0007669"/>
    <property type="project" value="InterPro"/>
</dbReference>
<keyword evidence="3" id="KW-0378">Hydrolase</keyword>
<feature type="domain" description="ATP-dependent helicase C-terminal" evidence="2">
    <location>
        <begin position="138"/>
        <end position="264"/>
    </location>
</feature>
<sequence>MEELFGWFLKNDKRYILFLQQDSREHLTFMAVNREIPKYLDATLWSRGFPAILTSGTLKAGNGFARTRQMTGLEKETGVRECVAESPFCYQENCLLYIPEHLKPRKKGSREEAEQLAGQIRDLVCSTYGHTLVLFTSYTLMGNVQQLLRDQIPFPMVQVWRNSQEEIARFKKMENAVLFAAGSCWEGVDFPGDMVSSLIIVKLPFSVPDPIHEAQKEQYRSLESYIQTIVVPDMQKKLRQGFGRAIRTEQDTCVVSILDHRATKKGRYRSDVLEALPKCQMAERIEEVEDFIRSRKVERYYS</sequence>
<dbReference type="GO" id="GO:0006139">
    <property type="term" value="P:nucleobase-containing compound metabolic process"/>
    <property type="evidence" value="ECO:0007669"/>
    <property type="project" value="InterPro"/>
</dbReference>
<comment type="similarity">
    <text evidence="1">Belongs to the helicase family. DinG subfamily.</text>
</comment>
<dbReference type="PANTHER" id="PTHR11472:SF34">
    <property type="entry name" value="REGULATOR OF TELOMERE ELONGATION HELICASE 1"/>
    <property type="match status" value="1"/>
</dbReference>
<dbReference type="AlphaFoldDB" id="A0A173VRS3"/>
<organism evidence="3 4">
    <name type="scientific">Agathobacter rectalis</name>
    <dbReference type="NCBI Taxonomy" id="39491"/>
    <lineage>
        <taxon>Bacteria</taxon>
        <taxon>Bacillati</taxon>
        <taxon>Bacillota</taxon>
        <taxon>Clostridia</taxon>
        <taxon>Lachnospirales</taxon>
        <taxon>Lachnospiraceae</taxon>
        <taxon>Agathobacter</taxon>
    </lineage>
</organism>
<dbReference type="InterPro" id="IPR027417">
    <property type="entry name" value="P-loop_NTPase"/>
</dbReference>
<dbReference type="Proteomes" id="UP000095673">
    <property type="component" value="Unassembled WGS sequence"/>
</dbReference>
<dbReference type="Gene3D" id="3.40.50.300">
    <property type="entry name" value="P-loop containing nucleotide triphosphate hydrolases"/>
    <property type="match status" value="1"/>
</dbReference>
<reference evidence="3 4" key="1">
    <citation type="submission" date="2015-09" db="EMBL/GenBank/DDBJ databases">
        <authorList>
            <consortium name="Pathogen Informatics"/>
        </authorList>
    </citation>
    <scope>NUCLEOTIDE SEQUENCE [LARGE SCALE GENOMIC DNA]</scope>
    <source>
        <strain evidence="3 4">2789STDY5834968</strain>
    </source>
</reference>